<evidence type="ECO:0000256" key="2">
    <source>
        <dbReference type="SAM" id="Phobius"/>
    </source>
</evidence>
<sequence>MSATRKAESTARLVIMAAIGLMAGAASFTHMHDWTMQKAPDGTPEWFGWANAVVSELTPALALLEWRRRRRMGGSVVYPVALLVGSGLLSLAAQISQAGDSWSSKGLAALPALAFTLLIKLVLSSLPTGQEEPHPVPHNETRTHPSTQENAPTTTATINPAPPVPAPAPAPVRPAVARVVAPSRPVTRVNGTEVSA</sequence>
<feature type="compositionally biased region" description="Pro residues" evidence="1">
    <location>
        <begin position="160"/>
        <end position="171"/>
    </location>
</feature>
<dbReference type="Proteomes" id="UP000612808">
    <property type="component" value="Unassembled WGS sequence"/>
</dbReference>
<feature type="transmembrane region" description="Helical" evidence="2">
    <location>
        <begin position="46"/>
        <end position="64"/>
    </location>
</feature>
<reference evidence="3" key="1">
    <citation type="submission" date="2021-01" db="EMBL/GenBank/DDBJ databases">
        <title>Whole genome shotgun sequence of Actinocatenispora rupis NBRC 107355.</title>
        <authorList>
            <person name="Komaki H."/>
            <person name="Tamura T."/>
        </authorList>
    </citation>
    <scope>NUCLEOTIDE SEQUENCE</scope>
    <source>
        <strain evidence="3">NBRC 107355</strain>
    </source>
</reference>
<proteinExistence type="predicted"/>
<keyword evidence="2" id="KW-0472">Membrane</keyword>
<keyword evidence="2" id="KW-1133">Transmembrane helix</keyword>
<dbReference type="EMBL" id="BOMB01000050">
    <property type="protein sequence ID" value="GID16004.1"/>
    <property type="molecule type" value="Genomic_DNA"/>
</dbReference>
<feature type="compositionally biased region" description="Basic and acidic residues" evidence="1">
    <location>
        <begin position="131"/>
        <end position="143"/>
    </location>
</feature>
<keyword evidence="2" id="KW-0812">Transmembrane</keyword>
<evidence type="ECO:0000256" key="1">
    <source>
        <dbReference type="SAM" id="MobiDB-lite"/>
    </source>
</evidence>
<feature type="transmembrane region" description="Helical" evidence="2">
    <location>
        <begin position="76"/>
        <end position="95"/>
    </location>
</feature>
<accession>A0A8J3NHI7</accession>
<keyword evidence="4" id="KW-1185">Reference proteome</keyword>
<gene>
    <name evidence="3" type="ORF">Aru02nite_68930</name>
</gene>
<evidence type="ECO:0000313" key="4">
    <source>
        <dbReference type="Proteomes" id="UP000612808"/>
    </source>
</evidence>
<evidence type="ECO:0008006" key="5">
    <source>
        <dbReference type="Google" id="ProtNLM"/>
    </source>
</evidence>
<feature type="transmembrane region" description="Helical" evidence="2">
    <location>
        <begin position="12"/>
        <end position="31"/>
    </location>
</feature>
<protein>
    <recommendedName>
        <fullName evidence="5">DUF2637 domain-containing protein</fullName>
    </recommendedName>
</protein>
<dbReference type="AlphaFoldDB" id="A0A8J3NHI7"/>
<feature type="region of interest" description="Disordered" evidence="1">
    <location>
        <begin position="128"/>
        <end position="171"/>
    </location>
</feature>
<name>A0A8J3NHI7_9ACTN</name>
<organism evidence="3 4">
    <name type="scientific">Actinocatenispora rupis</name>
    <dbReference type="NCBI Taxonomy" id="519421"/>
    <lineage>
        <taxon>Bacteria</taxon>
        <taxon>Bacillati</taxon>
        <taxon>Actinomycetota</taxon>
        <taxon>Actinomycetes</taxon>
        <taxon>Micromonosporales</taxon>
        <taxon>Micromonosporaceae</taxon>
        <taxon>Actinocatenispora</taxon>
    </lineage>
</organism>
<evidence type="ECO:0000313" key="3">
    <source>
        <dbReference type="EMBL" id="GID16004.1"/>
    </source>
</evidence>
<comment type="caution">
    <text evidence="3">The sequence shown here is derived from an EMBL/GenBank/DDBJ whole genome shotgun (WGS) entry which is preliminary data.</text>
</comment>